<name>A0A4C1UYM7_EUMVA</name>
<dbReference type="EMBL" id="BGZK01000245">
    <property type="protein sequence ID" value="GBP31369.1"/>
    <property type="molecule type" value="Genomic_DNA"/>
</dbReference>
<organism evidence="2 3">
    <name type="scientific">Eumeta variegata</name>
    <name type="common">Bagworm moth</name>
    <name type="synonym">Eumeta japonica</name>
    <dbReference type="NCBI Taxonomy" id="151549"/>
    <lineage>
        <taxon>Eukaryota</taxon>
        <taxon>Metazoa</taxon>
        <taxon>Ecdysozoa</taxon>
        <taxon>Arthropoda</taxon>
        <taxon>Hexapoda</taxon>
        <taxon>Insecta</taxon>
        <taxon>Pterygota</taxon>
        <taxon>Neoptera</taxon>
        <taxon>Endopterygota</taxon>
        <taxon>Lepidoptera</taxon>
        <taxon>Glossata</taxon>
        <taxon>Ditrysia</taxon>
        <taxon>Tineoidea</taxon>
        <taxon>Psychidae</taxon>
        <taxon>Oiketicinae</taxon>
        <taxon>Eumeta</taxon>
    </lineage>
</organism>
<protein>
    <recommendedName>
        <fullName evidence="1">Reverse transcriptase domain-containing protein</fullName>
    </recommendedName>
</protein>
<keyword evidence="3" id="KW-1185">Reference proteome</keyword>
<dbReference type="AlphaFoldDB" id="A0A4C1UYM7"/>
<evidence type="ECO:0000313" key="3">
    <source>
        <dbReference type="Proteomes" id="UP000299102"/>
    </source>
</evidence>
<dbReference type="Proteomes" id="UP000299102">
    <property type="component" value="Unassembled WGS sequence"/>
</dbReference>
<proteinExistence type="predicted"/>
<reference evidence="2 3" key="1">
    <citation type="journal article" date="2019" name="Commun. Biol.">
        <title>The bagworm genome reveals a unique fibroin gene that provides high tensile strength.</title>
        <authorList>
            <person name="Kono N."/>
            <person name="Nakamura H."/>
            <person name="Ohtoshi R."/>
            <person name="Tomita M."/>
            <person name="Numata K."/>
            <person name="Arakawa K."/>
        </authorList>
    </citation>
    <scope>NUCLEOTIDE SEQUENCE [LARGE SCALE GENOMIC DNA]</scope>
</reference>
<comment type="caution">
    <text evidence="2">The sequence shown here is derived from an EMBL/GenBank/DDBJ whole genome shotgun (WGS) entry which is preliminary data.</text>
</comment>
<evidence type="ECO:0000259" key="1">
    <source>
        <dbReference type="Pfam" id="PF00078"/>
    </source>
</evidence>
<accession>A0A4C1UYM7</accession>
<dbReference type="Pfam" id="PF00078">
    <property type="entry name" value="RVT_1"/>
    <property type="match status" value="1"/>
</dbReference>
<gene>
    <name evidence="2" type="ORF">EVAR_13489_1</name>
</gene>
<dbReference type="OrthoDB" id="6624721at2759"/>
<evidence type="ECO:0000313" key="2">
    <source>
        <dbReference type="EMBL" id="GBP31369.1"/>
    </source>
</evidence>
<feature type="domain" description="Reverse transcriptase" evidence="1">
    <location>
        <begin position="3"/>
        <end position="102"/>
    </location>
</feature>
<sequence length="288" mass="32817">MLDTADKILERIIHQEIEVVVDPFFADNQYGFREERSTLDAITIVTGTRWKGGTKKNYLVATLDIINSFYSANRDCVMRVLEEKNIPKYLCRVMASYFTNRILKYDTEKGPKITGGVPKDALEIQETSRKAGPVYQLSALKLDSVFREEAVSVISGILPLRVLTQDRLFTNERVLRNSKNGIIVYVDGSYNEMLQRKEMAASERISTASSAMIYRSTRPAPGNQKTRSTRFNLQRDELETILNQRIQPETLVEGMLSTKAAWNATSTFATEVLTDLRSIERRRARDSN</sequence>
<dbReference type="InterPro" id="IPR000477">
    <property type="entry name" value="RT_dom"/>
</dbReference>